<keyword evidence="1" id="KW-0677">Repeat</keyword>
<dbReference type="SMART" id="SM00060">
    <property type="entry name" value="FN3"/>
    <property type="match status" value="3"/>
</dbReference>
<evidence type="ECO:0000256" key="1">
    <source>
        <dbReference type="ARBA" id="ARBA00022737"/>
    </source>
</evidence>
<dbReference type="PANTHER" id="PTHR13817:SF73">
    <property type="entry name" value="FIBRONECTIN TYPE-III DOMAIN-CONTAINING PROTEIN"/>
    <property type="match status" value="1"/>
</dbReference>
<dbReference type="InterPro" id="IPR001322">
    <property type="entry name" value="Lamin_tail_dom"/>
</dbReference>
<gene>
    <name evidence="5" type="ORF">PAECIP111802_01667</name>
</gene>
<feature type="signal peptide" evidence="2">
    <location>
        <begin position="1"/>
        <end position="33"/>
    </location>
</feature>
<dbReference type="PANTHER" id="PTHR13817">
    <property type="entry name" value="TITIN"/>
    <property type="match status" value="1"/>
</dbReference>
<keyword evidence="2" id="KW-0732">Signal</keyword>
<dbReference type="Proteomes" id="UP000730618">
    <property type="component" value="Unassembled WGS sequence"/>
</dbReference>
<dbReference type="PROSITE" id="PS50853">
    <property type="entry name" value="FN3"/>
    <property type="match status" value="3"/>
</dbReference>
<name>A0ABM8VEA9_9BACL</name>
<protein>
    <recommendedName>
        <fullName evidence="7">Fibronectin type III domain-containing protein</fullName>
    </recommendedName>
</protein>
<sequence>MKKNNKTRAIVHFSVSLLLGASSLLVGHQNASAAQPLPVPPLMITEVVPDSSNALTSEGKSVDGYEYFEIYNNSSMAVPLNNYKLKYVNGSTVDIWAWNESGLVVEPRSSIVIWVRSPGLNVTLEQFNANYSSNLTAKQFGSVSGQGLANTGARTLTLSTADGLPIASASFNGTNGDVAANLSIVYQYPADGTTSMRKNAVKQQATPGQIVEGQAPESFAPAAPTGLTAAAGDREVRLTWVPGIESDVTQYRVVMNGNYTDYVTEDNALKVSGLTNFTNYTFSVVAINDTNNMSVPSNSVTIQPKPDVIDHIAPAQPQGLTAAAGVAEVQLAWAPNQEPDVASYRIYRDRTTAPVASVTSSTYSAKIGPLTGNISYQFQVTAVDSSGNESVKSAPVTAMPTHQPITQEDTGIQHNGNFPQYAEFFDVSEQGAIVPGLKQGLVPQGMHYIKDKNWIVTSSYRDDKRASVLTIIDAQTGGLVKTIHLMTQDNVPYTGHAGGVAVSEKYVWIANNSYMYQLSLDAVIQAADNSNLAFIGKFKTNTRASFGSYSDGVLWVGEYYSTSPGYDTDATHKMTGRDQKKYNAWIAGYKLDPSTDMVPGGKVVSPDTAVVPDYILSVTDRVQGVTVLGDQVLLSQTNGASYSSLIKYRFSVQDAPHTTVPIGGASVPVWFMDDVSLADSLYMPSSAEGNFVKQGKAYILYESGALKYQSTVAYPLDRLQIVDLDAWAKYNTIGIQGLMPTMKRQEEQSAKAVLFQGERGTVDVTANTIWTSSDPNVAAISSGGTVTAVNPGEAVIQAKNGSQTASFRLQVLAGDNAALSGIQLNGGLLAGFDSSVTGYTVNVPNSTNSVSFSAQPMDSRASVQMNGTALGSGDTIQVPLTEGANVIRFVVTAENGNTTATYTVTVNRSAIPKIPANVKVRTDHSQATVSWTANTDQDLSGYNVYVDGNKVNDAPVQDTSYVVKDLHNGKYYDFIVTAVNRFQEESEGTTVNAHIKPTNDKTE</sequence>
<evidence type="ECO:0000259" key="3">
    <source>
        <dbReference type="PROSITE" id="PS50853"/>
    </source>
</evidence>
<dbReference type="InterPro" id="IPR025883">
    <property type="entry name" value="Cadherin-like_domain"/>
</dbReference>
<accession>A0ABM8VEA9</accession>
<feature type="domain" description="Fibronectin type-III" evidence="3">
    <location>
        <begin position="220"/>
        <end position="307"/>
    </location>
</feature>
<evidence type="ECO:0000256" key="2">
    <source>
        <dbReference type="SAM" id="SignalP"/>
    </source>
</evidence>
<evidence type="ECO:0008006" key="7">
    <source>
        <dbReference type="Google" id="ProtNLM"/>
    </source>
</evidence>
<dbReference type="CDD" id="cd00063">
    <property type="entry name" value="FN3"/>
    <property type="match status" value="3"/>
</dbReference>
<feature type="domain" description="Fibronectin type-III" evidence="3">
    <location>
        <begin position="911"/>
        <end position="998"/>
    </location>
</feature>
<reference evidence="5 6" key="1">
    <citation type="submission" date="2021-06" db="EMBL/GenBank/DDBJ databases">
        <authorList>
            <person name="Criscuolo A."/>
        </authorList>
    </citation>
    <scope>NUCLEOTIDE SEQUENCE [LARGE SCALE GENOMIC DNA]</scope>
    <source>
        <strain evidence="6">CIP 111802</strain>
    </source>
</reference>
<feature type="chain" id="PRO_5046768983" description="Fibronectin type III domain-containing protein" evidence="2">
    <location>
        <begin position="34"/>
        <end position="1003"/>
    </location>
</feature>
<evidence type="ECO:0000313" key="6">
    <source>
        <dbReference type="Proteomes" id="UP000730618"/>
    </source>
</evidence>
<comment type="caution">
    <text evidence="5">The sequence shown here is derived from an EMBL/GenBank/DDBJ whole genome shotgun (WGS) entry which is preliminary data.</text>
</comment>
<dbReference type="Pfam" id="PF00041">
    <property type="entry name" value="fn3"/>
    <property type="match status" value="2"/>
</dbReference>
<dbReference type="RefSeq" id="WP_218098027.1">
    <property type="nucleotide sequence ID" value="NZ_CAJVCE010000004.1"/>
</dbReference>
<dbReference type="EMBL" id="CAJVCE010000004">
    <property type="protein sequence ID" value="CAG7630715.1"/>
    <property type="molecule type" value="Genomic_DNA"/>
</dbReference>
<proteinExistence type="predicted"/>
<evidence type="ECO:0000259" key="4">
    <source>
        <dbReference type="PROSITE" id="PS51841"/>
    </source>
</evidence>
<feature type="domain" description="LTD" evidence="4">
    <location>
        <begin position="30"/>
        <end position="190"/>
    </location>
</feature>
<dbReference type="Pfam" id="PF12733">
    <property type="entry name" value="Cadherin-like"/>
    <property type="match status" value="1"/>
</dbReference>
<dbReference type="InterPro" id="IPR050964">
    <property type="entry name" value="Striated_Muscle_Regulatory"/>
</dbReference>
<evidence type="ECO:0000313" key="5">
    <source>
        <dbReference type="EMBL" id="CAG7630715.1"/>
    </source>
</evidence>
<dbReference type="InterPro" id="IPR003961">
    <property type="entry name" value="FN3_dom"/>
</dbReference>
<dbReference type="Pfam" id="PF00932">
    <property type="entry name" value="LTD"/>
    <property type="match status" value="1"/>
</dbReference>
<dbReference type="PROSITE" id="PS51841">
    <property type="entry name" value="LTD"/>
    <property type="match status" value="1"/>
</dbReference>
<keyword evidence="6" id="KW-1185">Reference proteome</keyword>
<organism evidence="5 6">
    <name type="scientific">Paenibacillus allorhizosphaerae</name>
    <dbReference type="NCBI Taxonomy" id="2849866"/>
    <lineage>
        <taxon>Bacteria</taxon>
        <taxon>Bacillati</taxon>
        <taxon>Bacillota</taxon>
        <taxon>Bacilli</taxon>
        <taxon>Bacillales</taxon>
        <taxon>Paenibacillaceae</taxon>
        <taxon>Paenibacillus</taxon>
    </lineage>
</organism>
<feature type="domain" description="Fibronectin type-III" evidence="3">
    <location>
        <begin position="313"/>
        <end position="404"/>
    </location>
</feature>